<dbReference type="OrthoDB" id="189459at2759"/>
<dbReference type="InterPro" id="IPR019195">
    <property type="entry name" value="ABC_ATPase_put"/>
</dbReference>
<evidence type="ECO:0000259" key="2">
    <source>
        <dbReference type="Pfam" id="PF20446"/>
    </source>
</evidence>
<accession>C5KMI6</accession>
<dbReference type="AlphaFoldDB" id="C5KMI6"/>
<feature type="compositionally biased region" description="Basic and acidic residues" evidence="1">
    <location>
        <begin position="21"/>
        <end position="40"/>
    </location>
</feature>
<name>C5KMI6_PERM5</name>
<proteinExistence type="predicted"/>
<sequence>MGKGKGKGAYYKARYGGGGSHHRDYREPTEPLYKRSKMEESSSEDDSELAQALIRLEGYSYGYYKDLVGEWQMPNDEWKIFIDRVQSDPYAPPSQIRLRVSMSASKIPSDLWRTPLRSIACCDYITRHFHRTLNDDGLTRAQRGGGWSGSKGGDVQITNPGQQVLQRSCMFICPEYIEARCTLALPARGRTIEGYKAAEIIHNLWPLVRASLYYDRLDQKALKAHVDSVDDQGWVVYNEDLKRFFITLIEAPTVFTTREVFGSPIRPSHKQEAAFALLRLRQFVEDSLTQVLLSNQA</sequence>
<dbReference type="Pfam" id="PF20446">
    <property type="entry name" value="ABC_N"/>
    <property type="match status" value="1"/>
</dbReference>
<dbReference type="RefSeq" id="XP_002782512.1">
    <property type="nucleotide sequence ID" value="XM_002782466.1"/>
</dbReference>
<protein>
    <recommendedName>
        <fullName evidence="2">ATPase of the ABC class N-terminal domain-containing protein</fullName>
    </recommendedName>
</protein>
<keyword evidence="4" id="KW-1185">Reference proteome</keyword>
<evidence type="ECO:0000313" key="4">
    <source>
        <dbReference type="Proteomes" id="UP000007800"/>
    </source>
</evidence>
<dbReference type="Proteomes" id="UP000007800">
    <property type="component" value="Unassembled WGS sequence"/>
</dbReference>
<dbReference type="EMBL" id="GG674483">
    <property type="protein sequence ID" value="EER14307.1"/>
    <property type="molecule type" value="Genomic_DNA"/>
</dbReference>
<evidence type="ECO:0000256" key="1">
    <source>
        <dbReference type="SAM" id="MobiDB-lite"/>
    </source>
</evidence>
<organism evidence="4">
    <name type="scientific">Perkinsus marinus (strain ATCC 50983 / TXsc)</name>
    <dbReference type="NCBI Taxonomy" id="423536"/>
    <lineage>
        <taxon>Eukaryota</taxon>
        <taxon>Sar</taxon>
        <taxon>Alveolata</taxon>
        <taxon>Perkinsozoa</taxon>
        <taxon>Perkinsea</taxon>
        <taxon>Perkinsida</taxon>
        <taxon>Perkinsidae</taxon>
        <taxon>Perkinsus</taxon>
    </lineage>
</organism>
<dbReference type="GeneID" id="9044326"/>
<reference evidence="3 4" key="1">
    <citation type="submission" date="2008-07" db="EMBL/GenBank/DDBJ databases">
        <authorList>
            <person name="El-Sayed N."/>
            <person name="Caler E."/>
            <person name="Inman J."/>
            <person name="Amedeo P."/>
            <person name="Hass B."/>
            <person name="Wortman J."/>
        </authorList>
    </citation>
    <scope>NUCLEOTIDE SEQUENCE [LARGE SCALE GENOMIC DNA]</scope>
    <source>
        <strain evidence="4">ATCC 50983 / TXsc</strain>
    </source>
</reference>
<dbReference type="PANTHER" id="PTHR38149">
    <property type="entry name" value="ATPASE"/>
    <property type="match status" value="1"/>
</dbReference>
<evidence type="ECO:0000313" key="3">
    <source>
        <dbReference type="EMBL" id="EER14307.1"/>
    </source>
</evidence>
<dbReference type="InterPro" id="IPR046833">
    <property type="entry name" value="ABC_N"/>
</dbReference>
<dbReference type="InParanoid" id="C5KMI6"/>
<gene>
    <name evidence="3" type="ORF">Pmar_PMAR004353</name>
</gene>
<dbReference type="OMA" id="NDEWKIF"/>
<feature type="domain" description="ATPase of the ABC class N-terminal" evidence="2">
    <location>
        <begin position="48"/>
        <end position="214"/>
    </location>
</feature>
<dbReference type="PANTHER" id="PTHR38149:SF1">
    <property type="entry name" value="ATPASE"/>
    <property type="match status" value="1"/>
</dbReference>
<feature type="region of interest" description="Disordered" evidence="1">
    <location>
        <begin position="1"/>
        <end position="47"/>
    </location>
</feature>